<dbReference type="PANTHER" id="PTHR44858:SF1">
    <property type="entry name" value="UDP-N-ACETYLGLUCOSAMINE--PEPTIDE N-ACETYLGLUCOSAMINYLTRANSFERASE SPINDLY-RELATED"/>
    <property type="match status" value="1"/>
</dbReference>
<protein>
    <submittedName>
        <fullName evidence="4">Cellulose synthase operon protein C</fullName>
    </submittedName>
</protein>
<evidence type="ECO:0000313" key="4">
    <source>
        <dbReference type="EMBL" id="QDV72676.1"/>
    </source>
</evidence>
<dbReference type="RefSeq" id="WP_145108349.1">
    <property type="nucleotide sequence ID" value="NZ_CP036349.1"/>
</dbReference>
<dbReference type="KEGG" id="bmei:Spa11_08570"/>
<dbReference type="InterPro" id="IPR050498">
    <property type="entry name" value="Ycf3"/>
</dbReference>
<dbReference type="AlphaFoldDB" id="A0A518K4F4"/>
<evidence type="ECO:0000256" key="3">
    <source>
        <dbReference type="PROSITE-ProRule" id="PRU00339"/>
    </source>
</evidence>
<keyword evidence="1" id="KW-0677">Repeat</keyword>
<keyword evidence="2 3" id="KW-0802">TPR repeat</keyword>
<dbReference type="SUPFAM" id="SSF48452">
    <property type="entry name" value="TPR-like"/>
    <property type="match status" value="2"/>
</dbReference>
<dbReference type="Pfam" id="PF07719">
    <property type="entry name" value="TPR_2"/>
    <property type="match status" value="1"/>
</dbReference>
<name>A0A518K4F4_9BACT</name>
<dbReference type="Proteomes" id="UP000316426">
    <property type="component" value="Chromosome"/>
</dbReference>
<gene>
    <name evidence="4" type="primary">bcsC</name>
    <name evidence="4" type="ORF">Spa11_08570</name>
</gene>
<organism evidence="4 5">
    <name type="scientific">Botrimarina mediterranea</name>
    <dbReference type="NCBI Taxonomy" id="2528022"/>
    <lineage>
        <taxon>Bacteria</taxon>
        <taxon>Pseudomonadati</taxon>
        <taxon>Planctomycetota</taxon>
        <taxon>Planctomycetia</taxon>
        <taxon>Pirellulales</taxon>
        <taxon>Lacipirellulaceae</taxon>
        <taxon>Botrimarina</taxon>
    </lineage>
</organism>
<dbReference type="InterPro" id="IPR011990">
    <property type="entry name" value="TPR-like_helical_dom_sf"/>
</dbReference>
<dbReference type="InterPro" id="IPR019734">
    <property type="entry name" value="TPR_rpt"/>
</dbReference>
<reference evidence="4 5" key="1">
    <citation type="submission" date="2019-02" db="EMBL/GenBank/DDBJ databases">
        <title>Deep-cultivation of Planctomycetes and their phenomic and genomic characterization uncovers novel biology.</title>
        <authorList>
            <person name="Wiegand S."/>
            <person name="Jogler M."/>
            <person name="Boedeker C."/>
            <person name="Pinto D."/>
            <person name="Vollmers J."/>
            <person name="Rivas-Marin E."/>
            <person name="Kohn T."/>
            <person name="Peeters S.H."/>
            <person name="Heuer A."/>
            <person name="Rast P."/>
            <person name="Oberbeckmann S."/>
            <person name="Bunk B."/>
            <person name="Jeske O."/>
            <person name="Meyerdierks A."/>
            <person name="Storesund J.E."/>
            <person name="Kallscheuer N."/>
            <person name="Luecker S."/>
            <person name="Lage O.M."/>
            <person name="Pohl T."/>
            <person name="Merkel B.J."/>
            <person name="Hornburger P."/>
            <person name="Mueller R.-W."/>
            <person name="Bruemmer F."/>
            <person name="Labrenz M."/>
            <person name="Spormann A.M."/>
            <person name="Op den Camp H."/>
            <person name="Overmann J."/>
            <person name="Amann R."/>
            <person name="Jetten M.S.M."/>
            <person name="Mascher T."/>
            <person name="Medema M.H."/>
            <person name="Devos D.P."/>
            <person name="Kaster A.-K."/>
            <person name="Ovreas L."/>
            <person name="Rohde M."/>
            <person name="Galperin M.Y."/>
            <person name="Jogler C."/>
        </authorList>
    </citation>
    <scope>NUCLEOTIDE SEQUENCE [LARGE SCALE GENOMIC DNA]</scope>
    <source>
        <strain evidence="4 5">Spa11</strain>
    </source>
</reference>
<accession>A0A518K4F4</accession>
<dbReference type="Pfam" id="PF14559">
    <property type="entry name" value="TPR_19"/>
    <property type="match status" value="1"/>
</dbReference>
<dbReference type="InterPro" id="IPR013105">
    <property type="entry name" value="TPR_2"/>
</dbReference>
<dbReference type="Gene3D" id="1.25.40.10">
    <property type="entry name" value="Tetratricopeptide repeat domain"/>
    <property type="match status" value="2"/>
</dbReference>
<proteinExistence type="predicted"/>
<dbReference type="PANTHER" id="PTHR44858">
    <property type="entry name" value="TETRATRICOPEPTIDE REPEAT PROTEIN 6"/>
    <property type="match status" value="1"/>
</dbReference>
<feature type="repeat" description="TPR" evidence="3">
    <location>
        <begin position="268"/>
        <end position="301"/>
    </location>
</feature>
<sequence>MEACRNRRIETFAAITLAMALCAIGYADEAIRLPSWIEPTSETEAVEQAAYAPAPRPFDHEPKLLTPPPRLASIGQETDSVRQVRQLEHAASTAESHHALTRLLKRCDETLASLDAPALRQQAERVASWARHARGRLVMQRGDAKKALEDLRAAVAANPKNTAALGDLAVALAEAGDQAVALETLDQLLAIDPRSVVGLQNRASLRLALGNPGLAVADCDASLAKLVDDAPDRPAVLTTRGVAFHSLGRLREAAADFDEALRLDPKLSPARTARGHVYAEAGYYEQAISDYRGALDADPESVEAYRSLAWMLATCPQPSLRSPQTAIEAAWRARRLLGSEDFLTLDASAAAHASAGEFAEAVRLQQRAVVLADPTSAAEAQQRLRLYERGKAYVAGGPAMLKR</sequence>
<feature type="repeat" description="TPR" evidence="3">
    <location>
        <begin position="128"/>
        <end position="161"/>
    </location>
</feature>
<feature type="repeat" description="TPR" evidence="3">
    <location>
        <begin position="234"/>
        <end position="267"/>
    </location>
</feature>
<keyword evidence="5" id="KW-1185">Reference proteome</keyword>
<evidence type="ECO:0000256" key="2">
    <source>
        <dbReference type="ARBA" id="ARBA00022803"/>
    </source>
</evidence>
<evidence type="ECO:0000256" key="1">
    <source>
        <dbReference type="ARBA" id="ARBA00022737"/>
    </source>
</evidence>
<dbReference type="Pfam" id="PF13432">
    <property type="entry name" value="TPR_16"/>
    <property type="match status" value="1"/>
</dbReference>
<dbReference type="SMART" id="SM00028">
    <property type="entry name" value="TPR"/>
    <property type="match status" value="5"/>
</dbReference>
<dbReference type="EMBL" id="CP036349">
    <property type="protein sequence ID" value="QDV72676.1"/>
    <property type="molecule type" value="Genomic_DNA"/>
</dbReference>
<evidence type="ECO:0000313" key="5">
    <source>
        <dbReference type="Proteomes" id="UP000316426"/>
    </source>
</evidence>
<dbReference type="PROSITE" id="PS50005">
    <property type="entry name" value="TPR"/>
    <property type="match status" value="3"/>
</dbReference>